<dbReference type="PANTHER" id="PTHR30330:SF14">
    <property type="entry name" value="SODIUM_AMINO ACID (ALANINE) SYMPORTER"/>
    <property type="match status" value="1"/>
</dbReference>
<dbReference type="Proteomes" id="UP000261080">
    <property type="component" value="Unassembled WGS sequence"/>
</dbReference>
<comment type="caution">
    <text evidence="10">The sequence shown here is derived from an EMBL/GenBank/DDBJ whole genome shotgun (WGS) entry which is preliminary data.</text>
</comment>
<feature type="transmembrane region" description="Helical" evidence="9">
    <location>
        <begin position="217"/>
        <end position="238"/>
    </location>
</feature>
<organism evidence="10 11">
    <name type="scientific">Sellimonas intestinalis</name>
    <dbReference type="NCBI Taxonomy" id="1653434"/>
    <lineage>
        <taxon>Bacteria</taxon>
        <taxon>Bacillati</taxon>
        <taxon>Bacillota</taxon>
        <taxon>Clostridia</taxon>
        <taxon>Lachnospirales</taxon>
        <taxon>Lachnospiraceae</taxon>
        <taxon>Sellimonas</taxon>
    </lineage>
</organism>
<dbReference type="GO" id="GO:0005886">
    <property type="term" value="C:plasma membrane"/>
    <property type="evidence" value="ECO:0007669"/>
    <property type="project" value="UniProtKB-SubCell"/>
</dbReference>
<feature type="transmembrane region" description="Helical" evidence="9">
    <location>
        <begin position="306"/>
        <end position="328"/>
    </location>
</feature>
<keyword evidence="5 9" id="KW-0812">Transmembrane</keyword>
<dbReference type="RefSeq" id="WP_117493193.1">
    <property type="nucleotide sequence ID" value="NZ_CALBAT010000031.1"/>
</dbReference>
<reference evidence="10 11" key="1">
    <citation type="submission" date="2018-08" db="EMBL/GenBank/DDBJ databases">
        <title>A genome reference for cultivated species of the human gut microbiota.</title>
        <authorList>
            <person name="Zou Y."/>
            <person name="Xue W."/>
            <person name="Luo G."/>
        </authorList>
    </citation>
    <scope>NUCLEOTIDE SEQUENCE [LARGE SCALE GENOMIC DNA]</scope>
    <source>
        <strain evidence="10 11">AF37-2AT</strain>
    </source>
</reference>
<feature type="transmembrane region" description="Helical" evidence="9">
    <location>
        <begin position="244"/>
        <end position="267"/>
    </location>
</feature>
<comment type="similarity">
    <text evidence="2 9">Belongs to the alanine or glycine:cation symporter (AGCS) (TC 2.A.25) family.</text>
</comment>
<evidence type="ECO:0000256" key="5">
    <source>
        <dbReference type="ARBA" id="ARBA00022692"/>
    </source>
</evidence>
<keyword evidence="4 9" id="KW-1003">Cell membrane</keyword>
<feature type="transmembrane region" description="Helical" evidence="9">
    <location>
        <begin position="364"/>
        <end position="384"/>
    </location>
</feature>
<feature type="transmembrane region" description="Helical" evidence="9">
    <location>
        <begin position="100"/>
        <end position="120"/>
    </location>
</feature>
<name>A0A3E3K5L7_9FIRM</name>
<evidence type="ECO:0000256" key="7">
    <source>
        <dbReference type="ARBA" id="ARBA00022989"/>
    </source>
</evidence>
<accession>A0A3E3K5L7</accession>
<keyword evidence="6 9" id="KW-0769">Symport</keyword>
<gene>
    <name evidence="10" type="ORF">DW016_01400</name>
</gene>
<evidence type="ECO:0000256" key="8">
    <source>
        <dbReference type="ARBA" id="ARBA00023136"/>
    </source>
</evidence>
<evidence type="ECO:0000313" key="11">
    <source>
        <dbReference type="Proteomes" id="UP000261080"/>
    </source>
</evidence>
<evidence type="ECO:0000256" key="2">
    <source>
        <dbReference type="ARBA" id="ARBA00009261"/>
    </source>
</evidence>
<dbReference type="Gene3D" id="1.20.1740.10">
    <property type="entry name" value="Amino acid/polyamine transporter I"/>
    <property type="match status" value="1"/>
</dbReference>
<keyword evidence="7 9" id="KW-1133">Transmembrane helix</keyword>
<evidence type="ECO:0000256" key="1">
    <source>
        <dbReference type="ARBA" id="ARBA00004651"/>
    </source>
</evidence>
<feature type="transmembrane region" description="Helical" evidence="9">
    <location>
        <begin position="187"/>
        <end position="205"/>
    </location>
</feature>
<dbReference type="OrthoDB" id="9804874at2"/>
<dbReference type="PANTHER" id="PTHR30330">
    <property type="entry name" value="AGSS FAMILY TRANSPORTER, SODIUM-ALANINE"/>
    <property type="match status" value="1"/>
</dbReference>
<keyword evidence="8 9" id="KW-0472">Membrane</keyword>
<keyword evidence="11" id="KW-1185">Reference proteome</keyword>
<dbReference type="FunFam" id="1.20.1740.10:FF:000004">
    <property type="entry name" value="Sodium:alanine symporter family protein"/>
    <property type="match status" value="1"/>
</dbReference>
<feature type="transmembrane region" description="Helical" evidence="9">
    <location>
        <begin position="18"/>
        <end position="40"/>
    </location>
</feature>
<protein>
    <submittedName>
        <fullName evidence="10">Alanine:cation symporter family protein</fullName>
    </submittedName>
</protein>
<feature type="transmembrane region" description="Helical" evidence="9">
    <location>
        <begin position="71"/>
        <end position="94"/>
    </location>
</feature>
<evidence type="ECO:0000256" key="4">
    <source>
        <dbReference type="ARBA" id="ARBA00022475"/>
    </source>
</evidence>
<feature type="transmembrane region" description="Helical" evidence="9">
    <location>
        <begin position="148"/>
        <end position="167"/>
    </location>
</feature>
<dbReference type="Pfam" id="PF01235">
    <property type="entry name" value="Na_Ala_symp"/>
    <property type="match status" value="1"/>
</dbReference>
<evidence type="ECO:0000256" key="9">
    <source>
        <dbReference type="RuleBase" id="RU363064"/>
    </source>
</evidence>
<feature type="transmembrane region" description="Helical" evidence="9">
    <location>
        <begin position="391"/>
        <end position="415"/>
    </location>
</feature>
<sequence length="470" mass="50459">MDTLNNIVLEIQHYLSDYILIVALGFGGIWFSFRTGFIQVRGFKEGMRRTFGGLFSKKGDAGKDGMSSFQALATAIAAQVGTGNIAGAATAIAIGGPGAIFWMWVAAFLGMATIYCEAIMAQKYKKIGKDGVVTGGPVYYIRAAFQGVFGKVLAAIFAVLLIFALGFMGNAVQSNSIAASFHTAFGIPQWITGIVIAVICLFIFTGGMKRIAKVTELIVPLMAALYIAGSLIIIIYNWKNIPTAFYEIFVGAFAPEAIAGGAIGATISKAITKGVARGLFSNEAGMGSTPHAHAVAKVDHPVQQGYVAMIGVFIDTFIVLTMTALVIVTTRALPESYNAVSGGYTGAELSQFAYSLVYGKFGEIFIAICMFFFASSTIVGWYFFGEANIKYLFGAKAVPIYSVLVCVCVILGSLAKVDLVWNMADCFNSMMVVPNIIALFALSGMIKKTHDDYFKNFLPKHPELQKKKKK</sequence>
<dbReference type="NCBIfam" id="TIGR00835">
    <property type="entry name" value="agcS"/>
    <property type="match status" value="1"/>
</dbReference>
<evidence type="ECO:0000256" key="6">
    <source>
        <dbReference type="ARBA" id="ARBA00022847"/>
    </source>
</evidence>
<dbReference type="PROSITE" id="PS00873">
    <property type="entry name" value="NA_ALANINE_SYMP"/>
    <property type="match status" value="1"/>
</dbReference>
<evidence type="ECO:0000256" key="3">
    <source>
        <dbReference type="ARBA" id="ARBA00022448"/>
    </source>
</evidence>
<dbReference type="PRINTS" id="PR00175">
    <property type="entry name" value="NAALASMPORT"/>
</dbReference>
<dbReference type="AlphaFoldDB" id="A0A3E3K5L7"/>
<dbReference type="EMBL" id="QVLX01000001">
    <property type="protein sequence ID" value="RGE89949.1"/>
    <property type="molecule type" value="Genomic_DNA"/>
</dbReference>
<keyword evidence="3 9" id="KW-0813">Transport</keyword>
<feature type="transmembrane region" description="Helical" evidence="9">
    <location>
        <begin position="427"/>
        <end position="446"/>
    </location>
</feature>
<dbReference type="GO" id="GO:0005283">
    <property type="term" value="F:amino acid:sodium symporter activity"/>
    <property type="evidence" value="ECO:0007669"/>
    <property type="project" value="InterPro"/>
</dbReference>
<proteinExistence type="inferred from homology"/>
<dbReference type="InterPro" id="IPR001463">
    <property type="entry name" value="Na/Ala_symport"/>
</dbReference>
<evidence type="ECO:0000313" key="10">
    <source>
        <dbReference type="EMBL" id="RGE89949.1"/>
    </source>
</evidence>
<comment type="subcellular location">
    <subcellularLocation>
        <location evidence="1 9">Cell membrane</location>
        <topology evidence="1 9">Multi-pass membrane protein</topology>
    </subcellularLocation>
</comment>